<evidence type="ECO:0000313" key="8">
    <source>
        <dbReference type="EMBL" id="CDP21932.1"/>
    </source>
</evidence>
<gene>
    <name evidence="8" type="ORF">GSCOC_T00010241001</name>
</gene>
<keyword evidence="7" id="KW-1133">Transmembrane helix</keyword>
<sequence>MERAYYYFPEGLLLATFLLAVGTADIITDKSALVTLRDHVVSNRHLILAKIGPFLLLVVALDISNMGFAGMIPPQLGNLSFLVSLNMSNNNFHGHLPEGMAHLRRLSFMAASNNNLTGEIPSWLGVLERLQYLSLRNNSFVGHLPANVCDNLPNLKELDLYWNQLSGQILSGLSNCFGLKSLDLSLNQFNGHIPKAVGNLKMLEELHLNYNNLEGYFLGFLFFIQFHIYILSLSNTVLSSMPPTIFKISTLEFVDFAG</sequence>
<comment type="subcellular location">
    <subcellularLocation>
        <location evidence="1">Membrane</location>
    </subcellularLocation>
</comment>
<dbReference type="SUPFAM" id="SSF52058">
    <property type="entry name" value="L domain-like"/>
    <property type="match status" value="1"/>
</dbReference>
<feature type="transmembrane region" description="Helical" evidence="7">
    <location>
        <begin position="216"/>
        <end position="238"/>
    </location>
</feature>
<dbReference type="STRING" id="49390.A0A068VMT1"/>
<keyword evidence="4" id="KW-0677">Repeat</keyword>
<evidence type="ECO:0000256" key="1">
    <source>
        <dbReference type="ARBA" id="ARBA00004370"/>
    </source>
</evidence>
<keyword evidence="2" id="KW-0433">Leucine-rich repeat</keyword>
<keyword evidence="7" id="KW-0812">Transmembrane</keyword>
<dbReference type="EMBL" id="HG747026">
    <property type="protein sequence ID" value="CDP21932.1"/>
    <property type="molecule type" value="Genomic_DNA"/>
</dbReference>
<keyword evidence="9" id="KW-1185">Reference proteome</keyword>
<dbReference type="Proteomes" id="UP000295252">
    <property type="component" value="Unassembled WGS sequence"/>
</dbReference>
<dbReference type="InterPro" id="IPR001611">
    <property type="entry name" value="Leu-rich_rpt"/>
</dbReference>
<evidence type="ECO:0000256" key="4">
    <source>
        <dbReference type="ARBA" id="ARBA00022737"/>
    </source>
</evidence>
<dbReference type="GO" id="GO:0006952">
    <property type="term" value="P:defense response"/>
    <property type="evidence" value="ECO:0007669"/>
    <property type="project" value="UniProtKB-ARBA"/>
</dbReference>
<dbReference type="AlphaFoldDB" id="A0A068VMT1"/>
<dbReference type="GO" id="GO:0051707">
    <property type="term" value="P:response to other organism"/>
    <property type="evidence" value="ECO:0007669"/>
    <property type="project" value="UniProtKB-ARBA"/>
</dbReference>
<dbReference type="InParanoid" id="A0A068VMT1"/>
<dbReference type="PhylomeDB" id="A0A068VMT1"/>
<keyword evidence="5 7" id="KW-0472">Membrane</keyword>
<evidence type="ECO:0000256" key="2">
    <source>
        <dbReference type="ARBA" id="ARBA00022614"/>
    </source>
</evidence>
<evidence type="ECO:0000313" key="9">
    <source>
        <dbReference type="Proteomes" id="UP000295252"/>
    </source>
</evidence>
<evidence type="ECO:0000256" key="7">
    <source>
        <dbReference type="SAM" id="Phobius"/>
    </source>
</evidence>
<dbReference type="FunFam" id="3.80.10.10:FF:000041">
    <property type="entry name" value="LRR receptor-like serine/threonine-protein kinase ERECTA"/>
    <property type="match status" value="1"/>
</dbReference>
<evidence type="ECO:0000256" key="3">
    <source>
        <dbReference type="ARBA" id="ARBA00022729"/>
    </source>
</evidence>
<name>A0A068VMT1_COFCA</name>
<proteinExistence type="predicted"/>
<dbReference type="Pfam" id="PF00560">
    <property type="entry name" value="LRR_1"/>
    <property type="match status" value="4"/>
</dbReference>
<dbReference type="PANTHER" id="PTHR48009:SF16">
    <property type="entry name" value="LEUCINE-RICH REPEAT-CONTAINING N-TERMINAL PLANT-TYPE DOMAIN-CONTAINING PROTEIN"/>
    <property type="match status" value="1"/>
</dbReference>
<organism evidence="8 9">
    <name type="scientific">Coffea canephora</name>
    <name type="common">Robusta coffee</name>
    <dbReference type="NCBI Taxonomy" id="49390"/>
    <lineage>
        <taxon>Eukaryota</taxon>
        <taxon>Viridiplantae</taxon>
        <taxon>Streptophyta</taxon>
        <taxon>Embryophyta</taxon>
        <taxon>Tracheophyta</taxon>
        <taxon>Spermatophyta</taxon>
        <taxon>Magnoliopsida</taxon>
        <taxon>eudicotyledons</taxon>
        <taxon>Gunneridae</taxon>
        <taxon>Pentapetalae</taxon>
        <taxon>asterids</taxon>
        <taxon>lamiids</taxon>
        <taxon>Gentianales</taxon>
        <taxon>Rubiaceae</taxon>
        <taxon>Ixoroideae</taxon>
        <taxon>Gardenieae complex</taxon>
        <taxon>Bertiereae - Coffeeae clade</taxon>
        <taxon>Coffeeae</taxon>
        <taxon>Coffea</taxon>
    </lineage>
</organism>
<keyword evidence="3" id="KW-0732">Signal</keyword>
<dbReference type="SMART" id="SM00369">
    <property type="entry name" value="LRR_TYP"/>
    <property type="match status" value="4"/>
</dbReference>
<reference evidence="9" key="1">
    <citation type="journal article" date="2014" name="Science">
        <title>The coffee genome provides insight into the convergent evolution of caffeine biosynthesis.</title>
        <authorList>
            <person name="Denoeud F."/>
            <person name="Carretero-Paulet L."/>
            <person name="Dereeper A."/>
            <person name="Droc G."/>
            <person name="Guyot R."/>
            <person name="Pietrella M."/>
            <person name="Zheng C."/>
            <person name="Alberti A."/>
            <person name="Anthony F."/>
            <person name="Aprea G."/>
            <person name="Aury J.M."/>
            <person name="Bento P."/>
            <person name="Bernard M."/>
            <person name="Bocs S."/>
            <person name="Campa C."/>
            <person name="Cenci A."/>
            <person name="Combes M.C."/>
            <person name="Crouzillat D."/>
            <person name="Da Silva C."/>
            <person name="Daddiego L."/>
            <person name="De Bellis F."/>
            <person name="Dussert S."/>
            <person name="Garsmeur O."/>
            <person name="Gayraud T."/>
            <person name="Guignon V."/>
            <person name="Jahn K."/>
            <person name="Jamilloux V."/>
            <person name="Joet T."/>
            <person name="Labadie K."/>
            <person name="Lan T."/>
            <person name="Leclercq J."/>
            <person name="Lepelley M."/>
            <person name="Leroy T."/>
            <person name="Li L.T."/>
            <person name="Librado P."/>
            <person name="Lopez L."/>
            <person name="Munoz A."/>
            <person name="Noel B."/>
            <person name="Pallavicini A."/>
            <person name="Perrotta G."/>
            <person name="Poncet V."/>
            <person name="Pot D."/>
            <person name="Priyono X."/>
            <person name="Rigoreau M."/>
            <person name="Rouard M."/>
            <person name="Rozas J."/>
            <person name="Tranchant-Dubreuil C."/>
            <person name="VanBuren R."/>
            <person name="Zhang Q."/>
            <person name="Andrade A.C."/>
            <person name="Argout X."/>
            <person name="Bertrand B."/>
            <person name="de Kochko A."/>
            <person name="Graziosi G."/>
            <person name="Henry R.J."/>
            <person name="Jayarama X."/>
            <person name="Ming R."/>
            <person name="Nagai C."/>
            <person name="Rounsley S."/>
            <person name="Sankoff D."/>
            <person name="Giuliano G."/>
            <person name="Albert V.A."/>
            <person name="Wincker P."/>
            <person name="Lashermes P."/>
        </authorList>
    </citation>
    <scope>NUCLEOTIDE SEQUENCE [LARGE SCALE GENOMIC DNA]</scope>
    <source>
        <strain evidence="9">cv. DH200-94</strain>
    </source>
</reference>
<feature type="transmembrane region" description="Helical" evidence="7">
    <location>
        <begin position="6"/>
        <end position="27"/>
    </location>
</feature>
<evidence type="ECO:0000256" key="5">
    <source>
        <dbReference type="ARBA" id="ARBA00023136"/>
    </source>
</evidence>
<dbReference type="Gramene" id="CDP21932">
    <property type="protein sequence ID" value="CDP21932"/>
    <property type="gene ID" value="GSCOC_T00010241001"/>
</dbReference>
<evidence type="ECO:0000256" key="6">
    <source>
        <dbReference type="ARBA" id="ARBA00023180"/>
    </source>
</evidence>
<accession>A0A068VMT1</accession>
<protein>
    <submittedName>
        <fullName evidence="8">DH200=94 genomic scaffold, scaffold_7942</fullName>
    </submittedName>
</protein>
<keyword evidence="6" id="KW-0325">Glycoprotein</keyword>
<dbReference type="InterPro" id="IPR003591">
    <property type="entry name" value="Leu-rich_rpt_typical-subtyp"/>
</dbReference>
<dbReference type="PANTHER" id="PTHR48009">
    <property type="entry name" value="LEUCINE-RICH REPEAT (LRR) FAMILY PROTEIN"/>
    <property type="match status" value="1"/>
</dbReference>
<dbReference type="InterPro" id="IPR032675">
    <property type="entry name" value="LRR_dom_sf"/>
</dbReference>
<dbReference type="GO" id="GO:0016020">
    <property type="term" value="C:membrane"/>
    <property type="evidence" value="ECO:0007669"/>
    <property type="project" value="UniProtKB-SubCell"/>
</dbReference>
<dbReference type="Gene3D" id="3.80.10.10">
    <property type="entry name" value="Ribonuclease Inhibitor"/>
    <property type="match status" value="1"/>
</dbReference>
<dbReference type="InterPro" id="IPR053213">
    <property type="entry name" value="RLP29"/>
</dbReference>
<feature type="transmembrane region" description="Helical" evidence="7">
    <location>
        <begin position="47"/>
        <end position="72"/>
    </location>
</feature>